<evidence type="ECO:0000256" key="3">
    <source>
        <dbReference type="ARBA" id="ARBA00022553"/>
    </source>
</evidence>
<dbReference type="Proteomes" id="UP000460318">
    <property type="component" value="Unassembled WGS sequence"/>
</dbReference>
<reference evidence="11 12" key="1">
    <citation type="submission" date="2019-12" db="EMBL/GenBank/DDBJ databases">
        <title>Paenibacillus sp. nov., an endophytic bacterium isolated from the stem of Dendrobium.</title>
        <authorList>
            <person name="Zhao R."/>
        </authorList>
    </citation>
    <scope>NUCLEOTIDE SEQUENCE [LARGE SCALE GENOMIC DNA]</scope>
    <source>
        <strain evidence="11 12">HJL G12</strain>
    </source>
</reference>
<dbReference type="GO" id="GO:0000160">
    <property type="term" value="P:phosphorelay signal transduction system"/>
    <property type="evidence" value="ECO:0007669"/>
    <property type="project" value="UniProtKB-KW"/>
</dbReference>
<feature type="domain" description="HTH araC/xylS-type" evidence="9">
    <location>
        <begin position="419"/>
        <end position="516"/>
    </location>
</feature>
<feature type="modified residue" description="4-aspartylphosphate" evidence="8">
    <location>
        <position position="57"/>
    </location>
</feature>
<dbReference type="SMART" id="SM00342">
    <property type="entry name" value="HTH_ARAC"/>
    <property type="match status" value="1"/>
</dbReference>
<dbReference type="Pfam" id="PF17853">
    <property type="entry name" value="GGDEF_2"/>
    <property type="match status" value="1"/>
</dbReference>
<organism evidence="11 12">
    <name type="scientific">Paenibacillus dendrobii</name>
    <dbReference type="NCBI Taxonomy" id="2691084"/>
    <lineage>
        <taxon>Bacteria</taxon>
        <taxon>Bacillati</taxon>
        <taxon>Bacillota</taxon>
        <taxon>Bacilli</taxon>
        <taxon>Bacillales</taxon>
        <taxon>Paenibacillaceae</taxon>
        <taxon>Paenibacillus</taxon>
    </lineage>
</organism>
<dbReference type="InterPro" id="IPR011006">
    <property type="entry name" value="CheY-like_superfamily"/>
</dbReference>
<keyword evidence="3 8" id="KW-0597">Phosphoprotein</keyword>
<dbReference type="PROSITE" id="PS01124">
    <property type="entry name" value="HTH_ARAC_FAMILY_2"/>
    <property type="match status" value="1"/>
</dbReference>
<evidence type="ECO:0000256" key="7">
    <source>
        <dbReference type="ARBA" id="ARBA00023163"/>
    </source>
</evidence>
<dbReference type="GO" id="GO:0043565">
    <property type="term" value="F:sequence-specific DNA binding"/>
    <property type="evidence" value="ECO:0007669"/>
    <property type="project" value="InterPro"/>
</dbReference>
<dbReference type="InterPro" id="IPR009057">
    <property type="entry name" value="Homeodomain-like_sf"/>
</dbReference>
<dbReference type="Gene3D" id="1.10.10.60">
    <property type="entry name" value="Homeodomain-like"/>
    <property type="match status" value="2"/>
</dbReference>
<keyword evidence="7" id="KW-0804">Transcription</keyword>
<evidence type="ECO:0000259" key="10">
    <source>
        <dbReference type="PROSITE" id="PS50110"/>
    </source>
</evidence>
<evidence type="ECO:0000256" key="2">
    <source>
        <dbReference type="ARBA" id="ARBA00022490"/>
    </source>
</evidence>
<dbReference type="SUPFAM" id="SSF52172">
    <property type="entry name" value="CheY-like"/>
    <property type="match status" value="1"/>
</dbReference>
<evidence type="ECO:0000256" key="1">
    <source>
        <dbReference type="ARBA" id="ARBA00004496"/>
    </source>
</evidence>
<dbReference type="AlphaFoldDB" id="A0A7X3LIE2"/>
<gene>
    <name evidence="11" type="ORF">GRF59_11170</name>
</gene>
<comment type="subcellular location">
    <subcellularLocation>
        <location evidence="1">Cytoplasm</location>
    </subcellularLocation>
</comment>
<dbReference type="Pfam" id="PF12833">
    <property type="entry name" value="HTH_18"/>
    <property type="match status" value="1"/>
</dbReference>
<dbReference type="Gene3D" id="3.40.50.2300">
    <property type="match status" value="1"/>
</dbReference>
<dbReference type="SMART" id="SM00448">
    <property type="entry name" value="REC"/>
    <property type="match status" value="1"/>
</dbReference>
<dbReference type="InterPro" id="IPR018060">
    <property type="entry name" value="HTH_AraC"/>
</dbReference>
<evidence type="ECO:0000256" key="5">
    <source>
        <dbReference type="ARBA" id="ARBA00023015"/>
    </source>
</evidence>
<sequence length="517" mass="58841">MQMIKVLIVDDEPKLREGLRTLIPWNEKGYKIVDTAANGLEALEKYDMYKPELIIADIRMPGMDGLELIRELRGRGADSHVLILSGYADFEYAKRAITYHIDGYLLKPVDEDELISYLDQLRDMIMKEHRFSQWQEEEPFRNREAILKELLQPDLTLINGDNLRSHAEALGIPKGPCEVALIKLKRMDAPGDALGGDIRQALEQMLARHGLGMVFPYPPYIGILLTHPLLSHEDEHALYQRIADIIHQEQLEFSVAAGGSVGGAEAAYLSLSKACEAMKQSFFSPKESFIRDHGAESCEAAGESPDMDHSEAENKLLLIVETGNTNKLEQLVTAMCRSMSAEGMDELKLKEHLIRLVGSILARLESAHPDMRSFLAEHATPVGAFYQSGHISDLIELTVSFFRNVSEQINRENRGNDIQRMIDLIHRRYQENLKLEALSDLFNYNSAYLGKMFKNTTGEYFNTYLDKVRMQKAKEFLEQGMKVYEVAEKIGYMNPDYFNMKFRKYVGVSPTSYRKGK</sequence>
<evidence type="ECO:0000313" key="12">
    <source>
        <dbReference type="Proteomes" id="UP000460318"/>
    </source>
</evidence>
<dbReference type="GO" id="GO:0003700">
    <property type="term" value="F:DNA-binding transcription factor activity"/>
    <property type="evidence" value="ECO:0007669"/>
    <property type="project" value="InterPro"/>
</dbReference>
<dbReference type="InterPro" id="IPR041522">
    <property type="entry name" value="CdaR_GGDEF"/>
</dbReference>
<dbReference type="SUPFAM" id="SSF46689">
    <property type="entry name" value="Homeodomain-like"/>
    <property type="match status" value="1"/>
</dbReference>
<evidence type="ECO:0000313" key="11">
    <source>
        <dbReference type="EMBL" id="MWV44194.1"/>
    </source>
</evidence>
<dbReference type="GO" id="GO:0005737">
    <property type="term" value="C:cytoplasm"/>
    <property type="evidence" value="ECO:0007669"/>
    <property type="project" value="UniProtKB-SubCell"/>
</dbReference>
<dbReference type="EMBL" id="WUBI01000001">
    <property type="protein sequence ID" value="MWV44194.1"/>
    <property type="molecule type" value="Genomic_DNA"/>
</dbReference>
<proteinExistence type="predicted"/>
<dbReference type="CDD" id="cd17536">
    <property type="entry name" value="REC_YesN-like"/>
    <property type="match status" value="1"/>
</dbReference>
<keyword evidence="2" id="KW-0963">Cytoplasm</keyword>
<dbReference type="PRINTS" id="PR00032">
    <property type="entry name" value="HTHARAC"/>
</dbReference>
<dbReference type="InterPro" id="IPR001789">
    <property type="entry name" value="Sig_transdc_resp-reg_receiver"/>
</dbReference>
<keyword evidence="5" id="KW-0805">Transcription regulation</keyword>
<dbReference type="InterPro" id="IPR020449">
    <property type="entry name" value="Tscrpt_reg_AraC-type_HTH"/>
</dbReference>
<evidence type="ECO:0000259" key="9">
    <source>
        <dbReference type="PROSITE" id="PS01124"/>
    </source>
</evidence>
<keyword evidence="4" id="KW-0902">Two-component regulatory system</keyword>
<dbReference type="InterPro" id="IPR051552">
    <property type="entry name" value="HptR"/>
</dbReference>
<evidence type="ECO:0000256" key="4">
    <source>
        <dbReference type="ARBA" id="ARBA00023012"/>
    </source>
</evidence>
<accession>A0A7X3LIE2</accession>
<keyword evidence="6" id="KW-0238">DNA-binding</keyword>
<name>A0A7X3LIE2_9BACL</name>
<comment type="caution">
    <text evidence="11">The sequence shown here is derived from an EMBL/GenBank/DDBJ whole genome shotgun (WGS) entry which is preliminary data.</text>
</comment>
<dbReference type="InterPro" id="IPR018062">
    <property type="entry name" value="HTH_AraC-typ_CS"/>
</dbReference>
<evidence type="ECO:0000256" key="8">
    <source>
        <dbReference type="PROSITE-ProRule" id="PRU00169"/>
    </source>
</evidence>
<feature type="domain" description="Response regulatory" evidence="10">
    <location>
        <begin position="5"/>
        <end position="122"/>
    </location>
</feature>
<evidence type="ECO:0000256" key="6">
    <source>
        <dbReference type="ARBA" id="ARBA00023125"/>
    </source>
</evidence>
<dbReference type="Pfam" id="PF00072">
    <property type="entry name" value="Response_reg"/>
    <property type="match status" value="1"/>
</dbReference>
<keyword evidence="12" id="KW-1185">Reference proteome</keyword>
<dbReference type="PANTHER" id="PTHR42713">
    <property type="entry name" value="HISTIDINE KINASE-RELATED"/>
    <property type="match status" value="1"/>
</dbReference>
<protein>
    <submittedName>
        <fullName evidence="11">Response regulator</fullName>
    </submittedName>
</protein>
<dbReference type="PANTHER" id="PTHR42713:SF3">
    <property type="entry name" value="TRANSCRIPTIONAL REGULATORY PROTEIN HPTR"/>
    <property type="match status" value="1"/>
</dbReference>
<dbReference type="PROSITE" id="PS00041">
    <property type="entry name" value="HTH_ARAC_FAMILY_1"/>
    <property type="match status" value="1"/>
</dbReference>
<dbReference type="PROSITE" id="PS50110">
    <property type="entry name" value="RESPONSE_REGULATORY"/>
    <property type="match status" value="1"/>
</dbReference>